<feature type="domain" description="Glycosyl transferase family 1" evidence="1">
    <location>
        <begin position="186"/>
        <end position="348"/>
    </location>
</feature>
<dbReference type="AlphaFoldDB" id="A0A317L158"/>
<dbReference type="PANTHER" id="PTHR45947">
    <property type="entry name" value="SULFOQUINOVOSYL TRANSFERASE SQD2"/>
    <property type="match status" value="1"/>
</dbReference>
<dbReference type="EMBL" id="QGTD01000005">
    <property type="protein sequence ID" value="PWU69196.1"/>
    <property type="molecule type" value="Genomic_DNA"/>
</dbReference>
<dbReference type="Gene3D" id="3.40.50.2000">
    <property type="entry name" value="Glycogen Phosphorylase B"/>
    <property type="match status" value="2"/>
</dbReference>
<dbReference type="CDD" id="cd03814">
    <property type="entry name" value="GT4-like"/>
    <property type="match status" value="1"/>
</dbReference>
<reference evidence="3 4" key="1">
    <citation type="submission" date="2018-05" db="EMBL/GenBank/DDBJ databases">
        <title>Genomic analysis of Gracilibacillus dipsosauri DD1 reveals novel features of a salt-tolerant amylase.</title>
        <authorList>
            <person name="Deutch C.E."/>
            <person name="Yang S."/>
        </authorList>
    </citation>
    <scope>NUCLEOTIDE SEQUENCE [LARGE SCALE GENOMIC DNA]</scope>
    <source>
        <strain evidence="3 4">DD1</strain>
    </source>
</reference>
<feature type="domain" description="Glycosyltransferase subfamily 4-like N-terminal" evidence="2">
    <location>
        <begin position="14"/>
        <end position="177"/>
    </location>
</feature>
<name>A0A317L158_9BACI</name>
<protein>
    <submittedName>
        <fullName evidence="3">Glycosyltransferase family 1 protein</fullName>
    </submittedName>
</protein>
<dbReference type="Pfam" id="PF00534">
    <property type="entry name" value="Glycos_transf_1"/>
    <property type="match status" value="1"/>
</dbReference>
<keyword evidence="3" id="KW-0808">Transferase</keyword>
<dbReference type="InterPro" id="IPR050194">
    <property type="entry name" value="Glycosyltransferase_grp1"/>
</dbReference>
<evidence type="ECO:0000259" key="1">
    <source>
        <dbReference type="Pfam" id="PF00534"/>
    </source>
</evidence>
<comment type="caution">
    <text evidence="3">The sequence shown here is derived from an EMBL/GenBank/DDBJ whole genome shotgun (WGS) entry which is preliminary data.</text>
</comment>
<dbReference type="PANTHER" id="PTHR45947:SF3">
    <property type="entry name" value="SULFOQUINOVOSYL TRANSFERASE SQD2"/>
    <property type="match status" value="1"/>
</dbReference>
<accession>A0A317L158</accession>
<sequence length="382" mass="43766">MKIAIFTDTFLPDVNGVAKTLGRLTRYLDKTNHSYIVISPKRSRKEQGTKQIYLQSSFPFPLYPDCRISVPNKNEIKELLHSFNPDIIHVATAFSIGLCGIRYAKKFDIPLVGSYHTDFDHYLQYYHLPLLSKPLWRYMEWFHQSMARIFVPSTYTFEQLNKRNFSNIQVWERGVDSSIFHPNYSKDQIRQKYNISKKYILSYVGRLAPEKNMDTLCYLINHMSAEFNDQIHWMIVGDGPAKASLESQIENNNVTFTGFLPQKRVAEIVASSECFVFPSESETFGNVVLEALACGTAVVGANAGGVKTIIKESFTGILCDKGDYSMYLTAIASILGNDSWRKQLEENAVRYAHKQKWEDRFEELLAAYQAVISHKQTITLEA</sequence>
<dbReference type="Pfam" id="PF13439">
    <property type="entry name" value="Glyco_transf_4"/>
    <property type="match status" value="1"/>
</dbReference>
<evidence type="ECO:0000313" key="4">
    <source>
        <dbReference type="Proteomes" id="UP000245624"/>
    </source>
</evidence>
<proteinExistence type="predicted"/>
<dbReference type="RefSeq" id="WP_109983487.1">
    <property type="nucleotide sequence ID" value="NZ_QGTD01000005.1"/>
</dbReference>
<keyword evidence="4" id="KW-1185">Reference proteome</keyword>
<dbReference type="OrthoDB" id="9802525at2"/>
<evidence type="ECO:0000259" key="2">
    <source>
        <dbReference type="Pfam" id="PF13439"/>
    </source>
</evidence>
<evidence type="ECO:0000313" key="3">
    <source>
        <dbReference type="EMBL" id="PWU69196.1"/>
    </source>
</evidence>
<dbReference type="InterPro" id="IPR028098">
    <property type="entry name" value="Glyco_trans_4-like_N"/>
</dbReference>
<organism evidence="3 4">
    <name type="scientific">Gracilibacillus dipsosauri</name>
    <dbReference type="NCBI Taxonomy" id="178340"/>
    <lineage>
        <taxon>Bacteria</taxon>
        <taxon>Bacillati</taxon>
        <taxon>Bacillota</taxon>
        <taxon>Bacilli</taxon>
        <taxon>Bacillales</taxon>
        <taxon>Bacillaceae</taxon>
        <taxon>Gracilibacillus</taxon>
    </lineage>
</organism>
<gene>
    <name evidence="3" type="ORF">DLJ74_04195</name>
</gene>
<dbReference type="SUPFAM" id="SSF53756">
    <property type="entry name" value="UDP-Glycosyltransferase/glycogen phosphorylase"/>
    <property type="match status" value="1"/>
</dbReference>
<dbReference type="InterPro" id="IPR001296">
    <property type="entry name" value="Glyco_trans_1"/>
</dbReference>
<dbReference type="GO" id="GO:0016758">
    <property type="term" value="F:hexosyltransferase activity"/>
    <property type="evidence" value="ECO:0007669"/>
    <property type="project" value="TreeGrafter"/>
</dbReference>
<dbReference type="Proteomes" id="UP000245624">
    <property type="component" value="Unassembled WGS sequence"/>
</dbReference>